<dbReference type="SUPFAM" id="SSF56281">
    <property type="entry name" value="Metallo-hydrolase/oxidoreductase"/>
    <property type="match status" value="1"/>
</dbReference>
<evidence type="ECO:0000313" key="7">
    <source>
        <dbReference type="Proteomes" id="UP000078348"/>
    </source>
</evidence>
<dbReference type="InterPro" id="IPR001279">
    <property type="entry name" value="Metallo-B-lactamas"/>
</dbReference>
<sequence>MRSRPSLISKRRKWMERKAYVKTPFDNMLKVFLVPNGNPKKNAYILFDKEKCDGSIIDPGVDGYKLLCAIEECQVNISSIFLTDACKSNMASVSEIVQNFGSVPVYMHELERPLFDANQKGDSHVSDDMEIKYLKDKDAIDVTGHAGVAYHVPGHTPGSLCYHFGYFLFTGDSLMCNQIGATSDAASKEQLKKSIKEKLFVLPKETMVLPGSGSFTSIATEALYNPEVGEKTKP</sequence>
<evidence type="ECO:0000313" key="6">
    <source>
        <dbReference type="EMBL" id="OAO15877.1"/>
    </source>
</evidence>
<comment type="cofactor">
    <cofactor evidence="1">
        <name>Zn(2+)</name>
        <dbReference type="ChEBI" id="CHEBI:29105"/>
    </cofactor>
</comment>
<dbReference type="PANTHER" id="PTHR46233">
    <property type="entry name" value="HYDROXYACYLGLUTATHIONE HYDROLASE GLOC"/>
    <property type="match status" value="1"/>
</dbReference>
<evidence type="ECO:0000256" key="3">
    <source>
        <dbReference type="ARBA" id="ARBA00022801"/>
    </source>
</evidence>
<dbReference type="GO" id="GO:0046872">
    <property type="term" value="F:metal ion binding"/>
    <property type="evidence" value="ECO:0007669"/>
    <property type="project" value="UniProtKB-KW"/>
</dbReference>
<protein>
    <submittedName>
        <fullName evidence="6">Metal-binding hydrolase</fullName>
    </submittedName>
</protein>
<keyword evidence="4" id="KW-0862">Zinc</keyword>
<keyword evidence="3 6" id="KW-0378">Hydrolase</keyword>
<evidence type="ECO:0000256" key="1">
    <source>
        <dbReference type="ARBA" id="ARBA00001947"/>
    </source>
</evidence>
<keyword evidence="7" id="KW-1185">Reference proteome</keyword>
<name>A0A196SI77_BLAHN</name>
<gene>
    <name evidence="6" type="ORF">AV274_2396</name>
</gene>
<reference evidence="6 7" key="1">
    <citation type="submission" date="2016-05" db="EMBL/GenBank/DDBJ databases">
        <title>Nuclear genome of Blastocystis sp. subtype 1 NandII.</title>
        <authorList>
            <person name="Gentekaki E."/>
            <person name="Curtis B."/>
            <person name="Stairs C."/>
            <person name="Eme L."/>
            <person name="Herman E."/>
            <person name="Klimes V."/>
            <person name="Arias M.C."/>
            <person name="Elias M."/>
            <person name="Hilliou F."/>
            <person name="Klute M."/>
            <person name="Malik S.-B."/>
            <person name="Pightling A."/>
            <person name="Rachubinski R."/>
            <person name="Salas D."/>
            <person name="Schlacht A."/>
            <person name="Suga H."/>
            <person name="Archibald J."/>
            <person name="Ball S.G."/>
            <person name="Clark G."/>
            <person name="Dacks J."/>
            <person name="Van Der Giezen M."/>
            <person name="Tsaousis A."/>
            <person name="Roger A."/>
        </authorList>
    </citation>
    <scope>NUCLEOTIDE SEQUENCE [LARGE SCALE GENOMIC DNA]</scope>
    <source>
        <strain evidence="7">ATCC 50177 / NandII</strain>
    </source>
</reference>
<dbReference type="CDD" id="cd06262">
    <property type="entry name" value="metallo-hydrolase-like_MBL-fold"/>
    <property type="match status" value="1"/>
</dbReference>
<comment type="caution">
    <text evidence="6">The sequence shown here is derived from an EMBL/GenBank/DDBJ whole genome shotgun (WGS) entry which is preliminary data.</text>
</comment>
<dbReference type="PANTHER" id="PTHR46233:SF3">
    <property type="entry name" value="HYDROXYACYLGLUTATHIONE HYDROLASE GLOC"/>
    <property type="match status" value="1"/>
</dbReference>
<dbReference type="Proteomes" id="UP000078348">
    <property type="component" value="Unassembled WGS sequence"/>
</dbReference>
<dbReference type="SMART" id="SM00849">
    <property type="entry name" value="Lactamase_B"/>
    <property type="match status" value="1"/>
</dbReference>
<evidence type="ECO:0000256" key="2">
    <source>
        <dbReference type="ARBA" id="ARBA00022723"/>
    </source>
</evidence>
<dbReference type="AlphaFoldDB" id="A0A196SI77"/>
<dbReference type="GO" id="GO:0016787">
    <property type="term" value="F:hydrolase activity"/>
    <property type="evidence" value="ECO:0007669"/>
    <property type="project" value="UniProtKB-KW"/>
</dbReference>
<feature type="domain" description="Metallo-beta-lactamase" evidence="5">
    <location>
        <begin position="28"/>
        <end position="212"/>
    </location>
</feature>
<dbReference type="InterPro" id="IPR051453">
    <property type="entry name" value="MBL_Glyoxalase_II"/>
</dbReference>
<accession>A0A196SI77</accession>
<organism evidence="6 7">
    <name type="scientific">Blastocystis sp. subtype 1 (strain ATCC 50177 / NandII)</name>
    <dbReference type="NCBI Taxonomy" id="478820"/>
    <lineage>
        <taxon>Eukaryota</taxon>
        <taxon>Sar</taxon>
        <taxon>Stramenopiles</taxon>
        <taxon>Bigyra</taxon>
        <taxon>Opalozoa</taxon>
        <taxon>Opalinata</taxon>
        <taxon>Blastocystidae</taxon>
        <taxon>Blastocystis</taxon>
    </lineage>
</organism>
<dbReference type="Gene3D" id="3.60.15.10">
    <property type="entry name" value="Ribonuclease Z/Hydroxyacylglutathione hydrolase-like"/>
    <property type="match status" value="1"/>
</dbReference>
<evidence type="ECO:0000259" key="5">
    <source>
        <dbReference type="SMART" id="SM00849"/>
    </source>
</evidence>
<dbReference type="OrthoDB" id="17458at2759"/>
<proteinExistence type="predicted"/>
<dbReference type="EMBL" id="LXWW01000111">
    <property type="protein sequence ID" value="OAO15877.1"/>
    <property type="molecule type" value="Genomic_DNA"/>
</dbReference>
<dbReference type="InterPro" id="IPR036866">
    <property type="entry name" value="RibonucZ/Hydroxyglut_hydro"/>
</dbReference>
<evidence type="ECO:0000256" key="4">
    <source>
        <dbReference type="ARBA" id="ARBA00022833"/>
    </source>
</evidence>
<keyword evidence="2" id="KW-0479">Metal-binding</keyword>